<dbReference type="RefSeq" id="WP_061996521.1">
    <property type="nucleotide sequence ID" value="NZ_JAAGPU010000041.1"/>
</dbReference>
<evidence type="ECO:0000256" key="1">
    <source>
        <dbReference type="SAM" id="Phobius"/>
    </source>
</evidence>
<organism evidence="2 3">
    <name type="scientific">Clostridium senegalense</name>
    <dbReference type="NCBI Taxonomy" id="1465809"/>
    <lineage>
        <taxon>Bacteria</taxon>
        <taxon>Bacillati</taxon>
        <taxon>Bacillota</taxon>
        <taxon>Clostridia</taxon>
        <taxon>Eubacteriales</taxon>
        <taxon>Clostridiaceae</taxon>
        <taxon>Clostridium</taxon>
    </lineage>
</organism>
<dbReference type="EMBL" id="JAAGPU010000041">
    <property type="protein sequence ID" value="NEU06342.1"/>
    <property type="molecule type" value="Genomic_DNA"/>
</dbReference>
<dbReference type="AlphaFoldDB" id="A0A6M0H9M3"/>
<keyword evidence="3" id="KW-1185">Reference proteome</keyword>
<keyword evidence="1" id="KW-1133">Transmembrane helix</keyword>
<feature type="transmembrane region" description="Helical" evidence="1">
    <location>
        <begin position="107"/>
        <end position="125"/>
    </location>
</feature>
<evidence type="ECO:0000313" key="2">
    <source>
        <dbReference type="EMBL" id="NEU06342.1"/>
    </source>
</evidence>
<accession>A0A6M0H9M3</accession>
<name>A0A6M0H9M3_9CLOT</name>
<dbReference type="Proteomes" id="UP000481872">
    <property type="component" value="Unassembled WGS sequence"/>
</dbReference>
<feature type="transmembrane region" description="Helical" evidence="1">
    <location>
        <begin position="12"/>
        <end position="38"/>
    </location>
</feature>
<comment type="caution">
    <text evidence="2">The sequence shown here is derived from an EMBL/GenBank/DDBJ whole genome shotgun (WGS) entry which is preliminary data.</text>
</comment>
<feature type="transmembrane region" description="Helical" evidence="1">
    <location>
        <begin position="85"/>
        <end position="101"/>
    </location>
</feature>
<evidence type="ECO:0000313" key="3">
    <source>
        <dbReference type="Proteomes" id="UP000481872"/>
    </source>
</evidence>
<feature type="transmembrane region" description="Helical" evidence="1">
    <location>
        <begin position="58"/>
        <end position="78"/>
    </location>
</feature>
<reference evidence="2 3" key="1">
    <citation type="submission" date="2020-02" db="EMBL/GenBank/DDBJ databases">
        <title>Genome assembly of a novel Clostridium senegalense strain.</title>
        <authorList>
            <person name="Gupta T.B."/>
            <person name="Jauregui R."/>
            <person name="Maclean P."/>
            <person name="Nawarathana A."/>
            <person name="Brightwell G."/>
        </authorList>
    </citation>
    <scope>NUCLEOTIDE SEQUENCE [LARGE SCALE GENOMIC DNA]</scope>
    <source>
        <strain evidence="2 3">AGRFS4</strain>
    </source>
</reference>
<sequence length="142" mass="15620">MENNNVNDMKLGAGIITMSVLTLIGSAFAVLGCVFQILFKDKIQQFSAGIEGAVLDPMTIAISLVMSLILVVSIILILRKKSLGVYIYGTIEIVSLIYNIIMSPENIIWTLVGLIFPLLMGFFIYKKRAIFGFGNKNNNIQA</sequence>
<proteinExistence type="predicted"/>
<gene>
    <name evidence="2" type="ORF">G3M99_16125</name>
</gene>
<keyword evidence="1" id="KW-0812">Transmembrane</keyword>
<protein>
    <recommendedName>
        <fullName evidence="4">DUF4064 domain-containing protein</fullName>
    </recommendedName>
</protein>
<keyword evidence="1" id="KW-0472">Membrane</keyword>
<evidence type="ECO:0008006" key="4">
    <source>
        <dbReference type="Google" id="ProtNLM"/>
    </source>
</evidence>